<dbReference type="PROSITE" id="PS50152">
    <property type="entry name" value="25A_SYNTH_3"/>
    <property type="match status" value="1"/>
</dbReference>
<dbReference type="GO" id="GO:0003677">
    <property type="term" value="F:DNA binding"/>
    <property type="evidence" value="ECO:0007669"/>
    <property type="project" value="UniProtKB-KW"/>
</dbReference>
<dbReference type="Gene3D" id="3.30.460.10">
    <property type="entry name" value="Beta Polymerase, domain 2"/>
    <property type="match status" value="1"/>
</dbReference>
<dbReference type="FunFam" id="3.30.460.10:FF:000058">
    <property type="entry name" value="Interleukin enhancer-binding factor 2"/>
    <property type="match status" value="1"/>
</dbReference>
<evidence type="ECO:0000256" key="2">
    <source>
        <dbReference type="ARBA" id="ARBA00023015"/>
    </source>
</evidence>
<sequence length="387" mass="42891">MPRGPRRWPNTYRPPNTHYSAPRPPFDIYMVDDFFPRVAPLNDHDSQLSAAILARNADLTPTPEEQTNIINMVSKVQIVLENITLNPGTFDACAIDEVRPVGSFKKGTMKIGHNIADLVVILKTLPVMDAIQALGAKVLEELVKIETTAEVEVSEHSSGFDVTNKSTKSTVRILMATIMPNLRKLDPKVHLPIKLIQRHLSAIRHARWFEESANLTTVKVLIRVLRDVCHRFEGLNALSPWMIDVLAHYSVTFRHQQSLLPLNVAFKRVFQLLAGGLFLPGSTGISDPCENGAITLYSPLSLMQEDTICMTSQTLLRILSYGEGYKIILGLEPDETGITENMSVWDGVVVAPSTAAFELPPKDEDMEAEEDDKDKSVAEAMVGLVSA</sequence>
<name>A0A7R9M6V1_9ACAR</name>
<dbReference type="AlphaFoldDB" id="A0A7R9M6V1"/>
<dbReference type="SMART" id="SM00572">
    <property type="entry name" value="DZF"/>
    <property type="match status" value="1"/>
</dbReference>
<comment type="subcellular location">
    <subcellularLocation>
        <location evidence="1">Nucleus</location>
    </subcellularLocation>
</comment>
<dbReference type="PROSITE" id="PS51703">
    <property type="entry name" value="DZF"/>
    <property type="match status" value="1"/>
</dbReference>
<dbReference type="GO" id="GO:0071013">
    <property type="term" value="C:catalytic step 2 spliceosome"/>
    <property type="evidence" value="ECO:0007669"/>
    <property type="project" value="TreeGrafter"/>
</dbReference>
<dbReference type="GO" id="GO:0045893">
    <property type="term" value="P:positive regulation of DNA-templated transcription"/>
    <property type="evidence" value="ECO:0007669"/>
    <property type="project" value="TreeGrafter"/>
</dbReference>
<keyword evidence="6" id="KW-0539">Nucleus</keyword>
<keyword evidence="5" id="KW-0804">Transcription</keyword>
<accession>A0A7R9M6V1</accession>
<reference evidence="8" key="1">
    <citation type="submission" date="2020-11" db="EMBL/GenBank/DDBJ databases">
        <authorList>
            <person name="Tran Van P."/>
        </authorList>
    </citation>
    <scope>NUCLEOTIDE SEQUENCE</scope>
</reference>
<dbReference type="Pfam" id="PF07528">
    <property type="entry name" value="DZF_N"/>
    <property type="match status" value="1"/>
</dbReference>
<evidence type="ECO:0000256" key="3">
    <source>
        <dbReference type="ARBA" id="ARBA00023125"/>
    </source>
</evidence>
<dbReference type="PANTHER" id="PTHR46447">
    <property type="entry name" value="INTERLEUKIN ENHANCER-BINDING FACTOR"/>
    <property type="match status" value="1"/>
</dbReference>
<evidence type="ECO:0000259" key="7">
    <source>
        <dbReference type="PROSITE" id="PS51703"/>
    </source>
</evidence>
<keyword evidence="2" id="KW-0805">Transcription regulation</keyword>
<dbReference type="OrthoDB" id="5775647at2759"/>
<dbReference type="Proteomes" id="UP000728032">
    <property type="component" value="Unassembled WGS sequence"/>
</dbReference>
<dbReference type="Pfam" id="PF20965">
    <property type="entry name" value="DZF_C"/>
    <property type="match status" value="1"/>
</dbReference>
<dbReference type="InterPro" id="IPR052134">
    <property type="entry name" value="ILF2"/>
</dbReference>
<dbReference type="InterPro" id="IPR043519">
    <property type="entry name" value="NT_sf"/>
</dbReference>
<evidence type="ECO:0000256" key="1">
    <source>
        <dbReference type="ARBA" id="ARBA00004123"/>
    </source>
</evidence>
<evidence type="ECO:0000256" key="5">
    <source>
        <dbReference type="ARBA" id="ARBA00023163"/>
    </source>
</evidence>
<protein>
    <recommendedName>
        <fullName evidence="7">DZF domain-containing protein</fullName>
    </recommendedName>
</protein>
<feature type="domain" description="DZF" evidence="7">
    <location>
        <begin position="13"/>
        <end position="372"/>
    </location>
</feature>
<gene>
    <name evidence="8" type="ORF">ONB1V03_LOCUS10147</name>
</gene>
<evidence type="ECO:0000256" key="4">
    <source>
        <dbReference type="ARBA" id="ARBA00023159"/>
    </source>
</evidence>
<organism evidence="8">
    <name type="scientific">Oppiella nova</name>
    <dbReference type="NCBI Taxonomy" id="334625"/>
    <lineage>
        <taxon>Eukaryota</taxon>
        <taxon>Metazoa</taxon>
        <taxon>Ecdysozoa</taxon>
        <taxon>Arthropoda</taxon>
        <taxon>Chelicerata</taxon>
        <taxon>Arachnida</taxon>
        <taxon>Acari</taxon>
        <taxon>Acariformes</taxon>
        <taxon>Sarcoptiformes</taxon>
        <taxon>Oribatida</taxon>
        <taxon>Brachypylina</taxon>
        <taxon>Oppioidea</taxon>
        <taxon>Oppiidae</taxon>
        <taxon>Oppiella</taxon>
    </lineage>
</organism>
<dbReference type="InterPro" id="IPR049401">
    <property type="entry name" value="DZF_dom_N"/>
</dbReference>
<dbReference type="Gene3D" id="1.10.1410.40">
    <property type="match status" value="1"/>
</dbReference>
<dbReference type="InterPro" id="IPR006561">
    <property type="entry name" value="DZF_dom"/>
</dbReference>
<dbReference type="InterPro" id="IPR049402">
    <property type="entry name" value="DZF_dom_C"/>
</dbReference>
<dbReference type="EMBL" id="OC921554">
    <property type="protein sequence ID" value="CAD7653494.1"/>
    <property type="molecule type" value="Genomic_DNA"/>
</dbReference>
<dbReference type="GO" id="GO:0003725">
    <property type="term" value="F:double-stranded RNA binding"/>
    <property type="evidence" value="ECO:0007669"/>
    <property type="project" value="TreeGrafter"/>
</dbReference>
<dbReference type="EMBL" id="CAJPVJ010006729">
    <property type="protein sequence ID" value="CAG2170681.1"/>
    <property type="molecule type" value="Genomic_DNA"/>
</dbReference>
<keyword evidence="9" id="KW-1185">Reference proteome</keyword>
<evidence type="ECO:0000256" key="6">
    <source>
        <dbReference type="ARBA" id="ARBA00023242"/>
    </source>
</evidence>
<keyword evidence="3" id="KW-0238">DNA-binding</keyword>
<evidence type="ECO:0000313" key="9">
    <source>
        <dbReference type="Proteomes" id="UP000728032"/>
    </source>
</evidence>
<dbReference type="SUPFAM" id="SSF81301">
    <property type="entry name" value="Nucleotidyltransferase"/>
    <property type="match status" value="1"/>
</dbReference>
<proteinExistence type="predicted"/>
<keyword evidence="4" id="KW-0010">Activator</keyword>
<dbReference type="PANTHER" id="PTHR46447:SF1">
    <property type="entry name" value="INTERLEUKIN ENHANCER-BINDING FACTOR 2"/>
    <property type="match status" value="1"/>
</dbReference>
<evidence type="ECO:0000313" key="8">
    <source>
        <dbReference type="EMBL" id="CAD7653494.1"/>
    </source>
</evidence>